<sequence>MRSVAVKIATFTRGGEDDDSPDRETIQFPGDLRWKPCCNFLTCFNSTLILLKTISYTDSLRTNNREMVVARPGLGVFIGGLYRMRSTARLIGMSLRGGDQQFRKLKICEQMRWLEEQQRLFTKLSVATQEQNTWPRTSLRCLLMCVERNIVQGNFRAITFTRTR</sequence>
<evidence type="ECO:0000313" key="2">
    <source>
        <dbReference type="Proteomes" id="UP000824890"/>
    </source>
</evidence>
<accession>A0ABQ7WXF7</accession>
<comment type="caution">
    <text evidence="1">The sequence shown here is derived from an EMBL/GenBank/DDBJ whole genome shotgun (WGS) entry which is preliminary data.</text>
</comment>
<reference evidence="1 2" key="1">
    <citation type="submission" date="2021-05" db="EMBL/GenBank/DDBJ databases">
        <title>Genome Assembly of Synthetic Allotetraploid Brassica napus Reveals Homoeologous Exchanges between Subgenomes.</title>
        <authorList>
            <person name="Davis J.T."/>
        </authorList>
    </citation>
    <scope>NUCLEOTIDE SEQUENCE [LARGE SCALE GENOMIC DNA]</scope>
    <source>
        <strain evidence="2">cv. Da-Ae</strain>
        <tissue evidence="1">Seedling</tissue>
    </source>
</reference>
<organism evidence="1 2">
    <name type="scientific">Brassica napus</name>
    <name type="common">Rape</name>
    <dbReference type="NCBI Taxonomy" id="3708"/>
    <lineage>
        <taxon>Eukaryota</taxon>
        <taxon>Viridiplantae</taxon>
        <taxon>Streptophyta</taxon>
        <taxon>Embryophyta</taxon>
        <taxon>Tracheophyta</taxon>
        <taxon>Spermatophyta</taxon>
        <taxon>Magnoliopsida</taxon>
        <taxon>eudicotyledons</taxon>
        <taxon>Gunneridae</taxon>
        <taxon>Pentapetalae</taxon>
        <taxon>rosids</taxon>
        <taxon>malvids</taxon>
        <taxon>Brassicales</taxon>
        <taxon>Brassicaceae</taxon>
        <taxon>Brassiceae</taxon>
        <taxon>Brassica</taxon>
    </lineage>
</organism>
<keyword evidence="2" id="KW-1185">Reference proteome</keyword>
<dbReference type="Proteomes" id="UP000824890">
    <property type="component" value="Unassembled WGS sequence"/>
</dbReference>
<proteinExistence type="predicted"/>
<protein>
    <submittedName>
        <fullName evidence="1">Uncharacterized protein</fullName>
    </submittedName>
</protein>
<gene>
    <name evidence="1" type="ORF">HID58_092126</name>
</gene>
<evidence type="ECO:0000313" key="1">
    <source>
        <dbReference type="EMBL" id="KAH0842046.1"/>
    </source>
</evidence>
<dbReference type="EMBL" id="JAGKQM010002939">
    <property type="protein sequence ID" value="KAH0842046.1"/>
    <property type="molecule type" value="Genomic_DNA"/>
</dbReference>
<name>A0ABQ7WXF7_BRANA</name>